<evidence type="ECO:0000256" key="6">
    <source>
        <dbReference type="ARBA" id="ARBA00023004"/>
    </source>
</evidence>
<evidence type="ECO:0000256" key="5">
    <source>
        <dbReference type="ARBA" id="ARBA00023002"/>
    </source>
</evidence>
<dbReference type="EC" id="1.14.16.1" evidence="3"/>
<evidence type="ECO:0000313" key="13">
    <source>
        <dbReference type="Proteomes" id="UP000324832"/>
    </source>
</evidence>
<evidence type="ECO:0000256" key="9">
    <source>
        <dbReference type="SAM" id="MobiDB-lite"/>
    </source>
</evidence>
<evidence type="ECO:0000259" key="10">
    <source>
        <dbReference type="PROSITE" id="PS51410"/>
    </source>
</evidence>
<dbReference type="GO" id="GO:0005506">
    <property type="term" value="F:iron ion binding"/>
    <property type="evidence" value="ECO:0007669"/>
    <property type="project" value="InterPro"/>
</dbReference>
<evidence type="ECO:0000259" key="11">
    <source>
        <dbReference type="PROSITE" id="PS51671"/>
    </source>
</evidence>
<gene>
    <name evidence="12" type="ORF">LSINAPIS_LOCUS5894</name>
</gene>
<sequence>MEVLGPQESLSTSPPDKPKLMNGGNYILEGRDSSKSTWLLFAPGTRDEAGSLAKFLSVFSRHGVNLSHIESRSSARRPGYEFMVECEHGSGDFAAVPWFPRRIRDLDRFANQILSYGAELDSDHPGFTDAEYRARRKYFADIAYHYKHGQPLPHVVYTKDEIATWGAVFRKLTELYPTHACKEHNHVFPLLIENCGYREDNIPQLEDVSNFLKDCTGFTLRPVAGLLSSRDFLAGLAFRVFHSTQYIRHHSRPLYTPEPDCFWFTVEFGLCRQDGELKAFGAGLLSSFGELQYCLSGEPELKPFEPEVTGIQKYPITEYQPIYFVANSFESAKEKMIKFSETIPRDFGVRYNPYTQSIDILDSPKQMKDLLRQVHTEMDHLLKTLEKI</sequence>
<feature type="binding site" evidence="8">
    <location>
        <position position="267"/>
    </location>
    <ligand>
        <name>Fe cation</name>
        <dbReference type="ChEBI" id="CHEBI:24875"/>
    </ligand>
</feature>
<keyword evidence="7" id="KW-0503">Monooxygenase</keyword>
<keyword evidence="4 8" id="KW-0479">Metal-binding</keyword>
<protein>
    <recommendedName>
        <fullName evidence="3">phenylalanine 4-monooxygenase</fullName>
        <ecNumber evidence="3">1.14.16.1</ecNumber>
    </recommendedName>
</protein>
<evidence type="ECO:0000256" key="3">
    <source>
        <dbReference type="ARBA" id="ARBA00011995"/>
    </source>
</evidence>
<dbReference type="Proteomes" id="UP000324832">
    <property type="component" value="Unassembled WGS sequence"/>
</dbReference>
<evidence type="ECO:0000256" key="4">
    <source>
        <dbReference type="ARBA" id="ARBA00022723"/>
    </source>
</evidence>
<feature type="domain" description="ACT" evidence="11">
    <location>
        <begin position="40"/>
        <end position="117"/>
    </location>
</feature>
<dbReference type="PANTHER" id="PTHR11473:SF24">
    <property type="entry name" value="PHENYLALANINE-4-HYDROXYLASE"/>
    <property type="match status" value="1"/>
</dbReference>
<name>A0A5E4Q870_9NEOP</name>
<comment type="similarity">
    <text evidence="2">Belongs to the biopterin-dependent aromatic amino acid hydroxylase family.</text>
</comment>
<dbReference type="AlphaFoldDB" id="A0A5E4Q870"/>
<dbReference type="PRINTS" id="PR00372">
    <property type="entry name" value="FYWHYDRXLASE"/>
</dbReference>
<proteinExistence type="inferred from homology"/>
<dbReference type="PROSITE" id="PS51410">
    <property type="entry name" value="BH4_AAA_HYDROXYL_2"/>
    <property type="match status" value="2"/>
</dbReference>
<reference evidence="12 13" key="1">
    <citation type="submission" date="2017-07" db="EMBL/GenBank/DDBJ databases">
        <authorList>
            <person name="Talla V."/>
            <person name="Backstrom N."/>
        </authorList>
    </citation>
    <scope>NUCLEOTIDE SEQUENCE [LARGE SCALE GENOMIC DNA]</scope>
</reference>
<dbReference type="Pfam" id="PF01842">
    <property type="entry name" value="ACT"/>
    <property type="match status" value="1"/>
</dbReference>
<feature type="region of interest" description="Disordered" evidence="9">
    <location>
        <begin position="1"/>
        <end position="23"/>
    </location>
</feature>
<dbReference type="InterPro" id="IPR045865">
    <property type="entry name" value="ACT-like_dom_sf"/>
</dbReference>
<feature type="domain" description="Biopterin-dependent aromatic amino acid hydroxylase family profile" evidence="10">
    <location>
        <begin position="263"/>
        <end position="388"/>
    </location>
</feature>
<evidence type="ECO:0000256" key="2">
    <source>
        <dbReference type="ARBA" id="ARBA00009712"/>
    </source>
</evidence>
<comment type="cofactor">
    <cofactor evidence="1 8">
        <name>Fe(2+)</name>
        <dbReference type="ChEBI" id="CHEBI:29033"/>
    </cofactor>
</comment>
<keyword evidence="5" id="KW-0560">Oxidoreductase</keyword>
<dbReference type="PROSITE" id="PS51671">
    <property type="entry name" value="ACT"/>
    <property type="match status" value="1"/>
</dbReference>
<dbReference type="Gene3D" id="1.10.800.10">
    <property type="entry name" value="Aromatic amino acid hydroxylase"/>
    <property type="match status" value="2"/>
</dbReference>
<dbReference type="InterPro" id="IPR001273">
    <property type="entry name" value="ArAA_hydroxylase"/>
</dbReference>
<keyword evidence="13" id="KW-1185">Reference proteome</keyword>
<evidence type="ECO:0000256" key="1">
    <source>
        <dbReference type="ARBA" id="ARBA00001954"/>
    </source>
</evidence>
<dbReference type="SUPFAM" id="SSF56534">
    <property type="entry name" value="Aromatic aminoacid monoxygenases, catalytic and oligomerization domains"/>
    <property type="match status" value="1"/>
</dbReference>
<dbReference type="PANTHER" id="PTHR11473">
    <property type="entry name" value="AROMATIC AMINO ACID HYDROXYLASE"/>
    <property type="match status" value="1"/>
</dbReference>
<keyword evidence="6 8" id="KW-0408">Iron</keyword>
<dbReference type="InterPro" id="IPR019774">
    <property type="entry name" value="Aromatic-AA_hydroxylase_C"/>
</dbReference>
<evidence type="ECO:0000256" key="8">
    <source>
        <dbReference type="PIRSR" id="PIRSR601273-2"/>
    </source>
</evidence>
<dbReference type="GO" id="GO:0004505">
    <property type="term" value="F:phenylalanine 4-monooxygenase activity"/>
    <property type="evidence" value="ECO:0007669"/>
    <property type="project" value="UniProtKB-EC"/>
</dbReference>
<feature type="domain" description="Biopterin-dependent aromatic amino acid hydroxylase family profile" evidence="10">
    <location>
        <begin position="84"/>
        <end position="262"/>
    </location>
</feature>
<evidence type="ECO:0000313" key="12">
    <source>
        <dbReference type="EMBL" id="VVC93776.1"/>
    </source>
</evidence>
<dbReference type="InterPro" id="IPR036951">
    <property type="entry name" value="ArAA_hydroxylase_sf"/>
</dbReference>
<evidence type="ECO:0000256" key="7">
    <source>
        <dbReference type="ARBA" id="ARBA00023033"/>
    </source>
</evidence>
<dbReference type="InterPro" id="IPR002912">
    <property type="entry name" value="ACT_dom"/>
</dbReference>
<dbReference type="InterPro" id="IPR036329">
    <property type="entry name" value="Aro-AA_hydroxylase_C_sf"/>
</dbReference>
<dbReference type="Pfam" id="PF00351">
    <property type="entry name" value="Biopterin_H"/>
    <property type="match status" value="1"/>
</dbReference>
<dbReference type="EMBL" id="FZQP02001781">
    <property type="protein sequence ID" value="VVC93776.1"/>
    <property type="molecule type" value="Genomic_DNA"/>
</dbReference>
<accession>A0A5E4Q870</accession>
<dbReference type="SUPFAM" id="SSF55021">
    <property type="entry name" value="ACT-like"/>
    <property type="match status" value="1"/>
</dbReference>
<organism evidence="12 13">
    <name type="scientific">Leptidea sinapis</name>
    <dbReference type="NCBI Taxonomy" id="189913"/>
    <lineage>
        <taxon>Eukaryota</taxon>
        <taxon>Metazoa</taxon>
        <taxon>Ecdysozoa</taxon>
        <taxon>Arthropoda</taxon>
        <taxon>Hexapoda</taxon>
        <taxon>Insecta</taxon>
        <taxon>Pterygota</taxon>
        <taxon>Neoptera</taxon>
        <taxon>Endopterygota</taxon>
        <taxon>Lepidoptera</taxon>
        <taxon>Glossata</taxon>
        <taxon>Ditrysia</taxon>
        <taxon>Papilionoidea</taxon>
        <taxon>Pieridae</taxon>
        <taxon>Dismorphiinae</taxon>
        <taxon>Leptidea</taxon>
    </lineage>
</organism>